<organism evidence="1 2">
    <name type="scientific">Mycoplasmopsis cynos</name>
    <dbReference type="NCBI Taxonomy" id="171284"/>
    <lineage>
        <taxon>Bacteria</taxon>
        <taxon>Bacillati</taxon>
        <taxon>Mycoplasmatota</taxon>
        <taxon>Mycoplasmoidales</taxon>
        <taxon>Metamycoplasmataceae</taxon>
        <taxon>Mycoplasmopsis</taxon>
    </lineage>
</organism>
<evidence type="ECO:0000313" key="1">
    <source>
        <dbReference type="EMBL" id="VEU64404.1"/>
    </source>
</evidence>
<dbReference type="Proteomes" id="UP000289506">
    <property type="component" value="Plasmid 13"/>
</dbReference>
<keyword evidence="1" id="KW-0614">Plasmid</keyword>
<dbReference type="AlphaFoldDB" id="A0A449AHD5"/>
<dbReference type="EMBL" id="LR214986">
    <property type="protein sequence ID" value="VEU64404.1"/>
    <property type="molecule type" value="Genomic_DNA"/>
</dbReference>
<evidence type="ECO:0000313" key="2">
    <source>
        <dbReference type="Proteomes" id="UP000289506"/>
    </source>
</evidence>
<accession>A0A449AHD5</accession>
<reference evidence="1 2" key="1">
    <citation type="submission" date="2019-01" db="EMBL/GenBank/DDBJ databases">
        <authorList>
            <consortium name="Pathogen Informatics"/>
        </authorList>
    </citation>
    <scope>NUCLEOTIDE SEQUENCE [LARGE SCALE GENOMIC DNA]</scope>
    <source>
        <strain evidence="1 2">NCTC10142</strain>
        <plasmid evidence="2">13</plasmid>
    </source>
</reference>
<gene>
    <name evidence="1" type="primary">MCYN0065</name>
    <name evidence="1" type="ORF">NCTC10142_00144</name>
</gene>
<dbReference type="Gene3D" id="1.10.10.10">
    <property type="entry name" value="Winged helix-like DNA-binding domain superfamily/Winged helix DNA-binding domain"/>
    <property type="match status" value="1"/>
</dbReference>
<sequence length="66" mass="8060">MTMTKFEKKRTKFLTFISENLNHTNLYISKKLKISTRTVTRYRKLLRENDYKILKEHIMHGNKEAE</sequence>
<dbReference type="RefSeq" id="WP_015286931.1">
    <property type="nucleotide sequence ID" value="NZ_CP140753.1"/>
</dbReference>
<proteinExistence type="predicted"/>
<name>A0A449AHD5_9BACT</name>
<evidence type="ECO:0008006" key="3">
    <source>
        <dbReference type="Google" id="ProtNLM"/>
    </source>
</evidence>
<dbReference type="InterPro" id="IPR036388">
    <property type="entry name" value="WH-like_DNA-bd_sf"/>
</dbReference>
<protein>
    <recommendedName>
        <fullName evidence="3">Helix-turn-helix type 11 domain-containing protein</fullName>
    </recommendedName>
</protein>
<geneLocation type="plasmid" evidence="1 2">
    <name>13</name>
</geneLocation>